<organism evidence="2 3">
    <name type="scientific">Dichotomopilus funicola</name>
    <dbReference type="NCBI Taxonomy" id="1934379"/>
    <lineage>
        <taxon>Eukaryota</taxon>
        <taxon>Fungi</taxon>
        <taxon>Dikarya</taxon>
        <taxon>Ascomycota</taxon>
        <taxon>Pezizomycotina</taxon>
        <taxon>Sordariomycetes</taxon>
        <taxon>Sordariomycetidae</taxon>
        <taxon>Sordariales</taxon>
        <taxon>Chaetomiaceae</taxon>
        <taxon>Dichotomopilus</taxon>
    </lineage>
</organism>
<dbReference type="AlphaFoldDB" id="A0AAN6ZR37"/>
<sequence>MADSLSYLICNACGTQHPTADRASLPTCFICDDPRQFVPASGQSFTTLQALRDEGTRRNEFIPLPNHSGHSTGADPETPQLTAIVTTPSFGIGQRAILVRTPAGNVLWDCVAYLDDATVEALKRLGGIQAMVISHPHFYTTHLEWAARFECPVYLAAEDAQWLARPGKEHDTEGRRVFLEEVETKVVIGGVDSGVRIVKLGGHFPGSQVLVYDGYILTADTLMMTPAGKSTWKVDALGNPRTRPPGVNSFTFMWSIPNMIPLNPTEITRIWHVVKNYEFRSAHGGFVGADIVDDVSLKSRVLDSMKIQIRAMGYDQHPLLEETV</sequence>
<dbReference type="EMBL" id="MU853555">
    <property type="protein sequence ID" value="KAK4147802.1"/>
    <property type="molecule type" value="Genomic_DNA"/>
</dbReference>
<gene>
    <name evidence="2" type="ORF">C8A04DRAFT_24355</name>
</gene>
<reference evidence="2" key="1">
    <citation type="journal article" date="2023" name="Mol. Phylogenet. Evol.">
        <title>Genome-scale phylogeny and comparative genomics of the fungal order Sordariales.</title>
        <authorList>
            <person name="Hensen N."/>
            <person name="Bonometti L."/>
            <person name="Westerberg I."/>
            <person name="Brannstrom I.O."/>
            <person name="Guillou S."/>
            <person name="Cros-Aarteil S."/>
            <person name="Calhoun S."/>
            <person name="Haridas S."/>
            <person name="Kuo A."/>
            <person name="Mondo S."/>
            <person name="Pangilinan J."/>
            <person name="Riley R."/>
            <person name="LaButti K."/>
            <person name="Andreopoulos B."/>
            <person name="Lipzen A."/>
            <person name="Chen C."/>
            <person name="Yan M."/>
            <person name="Daum C."/>
            <person name="Ng V."/>
            <person name="Clum A."/>
            <person name="Steindorff A."/>
            <person name="Ohm R.A."/>
            <person name="Martin F."/>
            <person name="Silar P."/>
            <person name="Natvig D.O."/>
            <person name="Lalanne C."/>
            <person name="Gautier V."/>
            <person name="Ament-Velasquez S.L."/>
            <person name="Kruys A."/>
            <person name="Hutchinson M.I."/>
            <person name="Powell A.J."/>
            <person name="Barry K."/>
            <person name="Miller A.N."/>
            <person name="Grigoriev I.V."/>
            <person name="Debuchy R."/>
            <person name="Gladieux P."/>
            <person name="Hiltunen Thoren M."/>
            <person name="Johannesson H."/>
        </authorList>
    </citation>
    <scope>NUCLEOTIDE SEQUENCE</scope>
    <source>
        <strain evidence="2">CBS 141.50</strain>
    </source>
</reference>
<dbReference type="Gene3D" id="3.60.15.10">
    <property type="entry name" value="Ribonuclease Z/Hydroxyacylglutathione hydrolase-like"/>
    <property type="match status" value="1"/>
</dbReference>
<dbReference type="Proteomes" id="UP001302676">
    <property type="component" value="Unassembled WGS sequence"/>
</dbReference>
<dbReference type="Pfam" id="PF00753">
    <property type="entry name" value="Lactamase_B"/>
    <property type="match status" value="1"/>
</dbReference>
<evidence type="ECO:0000313" key="3">
    <source>
        <dbReference type="Proteomes" id="UP001302676"/>
    </source>
</evidence>
<dbReference type="RefSeq" id="XP_062641173.1">
    <property type="nucleotide sequence ID" value="XM_062779109.1"/>
</dbReference>
<dbReference type="PANTHER" id="PTHR36839">
    <property type="entry name" value="METALLO-BETA-LACTAMASE FAMILY PROTEIN (AFU_ORTHOLOGUE AFUA_5G12770)"/>
    <property type="match status" value="1"/>
</dbReference>
<dbReference type="GeneID" id="87815722"/>
<proteinExistence type="predicted"/>
<comment type="caution">
    <text evidence="2">The sequence shown here is derived from an EMBL/GenBank/DDBJ whole genome shotgun (WGS) entry which is preliminary data.</text>
</comment>
<accession>A0AAN6ZR37</accession>
<dbReference type="InterPro" id="IPR001279">
    <property type="entry name" value="Metallo-B-lactamas"/>
</dbReference>
<dbReference type="SUPFAM" id="SSF56281">
    <property type="entry name" value="Metallo-hydrolase/oxidoreductase"/>
    <property type="match status" value="1"/>
</dbReference>
<feature type="domain" description="Metallo-beta-lactamase" evidence="1">
    <location>
        <begin position="93"/>
        <end position="283"/>
    </location>
</feature>
<keyword evidence="3" id="KW-1185">Reference proteome</keyword>
<evidence type="ECO:0000313" key="2">
    <source>
        <dbReference type="EMBL" id="KAK4147802.1"/>
    </source>
</evidence>
<name>A0AAN6ZR37_9PEZI</name>
<dbReference type="PANTHER" id="PTHR36839:SF1">
    <property type="entry name" value="METALLO-BETA-LACTAMASE FAMILY PROTEIN (AFU_ORTHOLOGUE AFUA_5G12770)"/>
    <property type="match status" value="1"/>
</dbReference>
<dbReference type="SMART" id="SM00849">
    <property type="entry name" value="Lactamase_B"/>
    <property type="match status" value="1"/>
</dbReference>
<dbReference type="InterPro" id="IPR036866">
    <property type="entry name" value="RibonucZ/Hydroxyglut_hydro"/>
</dbReference>
<reference evidence="2" key="2">
    <citation type="submission" date="2023-05" db="EMBL/GenBank/DDBJ databases">
        <authorList>
            <consortium name="Lawrence Berkeley National Laboratory"/>
            <person name="Steindorff A."/>
            <person name="Hensen N."/>
            <person name="Bonometti L."/>
            <person name="Westerberg I."/>
            <person name="Brannstrom I.O."/>
            <person name="Guillou S."/>
            <person name="Cros-Aarteil S."/>
            <person name="Calhoun S."/>
            <person name="Haridas S."/>
            <person name="Kuo A."/>
            <person name="Mondo S."/>
            <person name="Pangilinan J."/>
            <person name="Riley R."/>
            <person name="Labutti K."/>
            <person name="Andreopoulos B."/>
            <person name="Lipzen A."/>
            <person name="Chen C."/>
            <person name="Yanf M."/>
            <person name="Daum C."/>
            <person name="Ng V."/>
            <person name="Clum A."/>
            <person name="Ohm R."/>
            <person name="Martin F."/>
            <person name="Silar P."/>
            <person name="Natvig D."/>
            <person name="Lalanne C."/>
            <person name="Gautier V."/>
            <person name="Ament-Velasquez S.L."/>
            <person name="Kruys A."/>
            <person name="Hutchinson M.I."/>
            <person name="Powell A.J."/>
            <person name="Barry K."/>
            <person name="Miller A.N."/>
            <person name="Grigoriev I.V."/>
            <person name="Debuchy R."/>
            <person name="Gladieux P."/>
            <person name="Thoren M.H."/>
            <person name="Johannesson H."/>
        </authorList>
    </citation>
    <scope>NUCLEOTIDE SEQUENCE</scope>
    <source>
        <strain evidence="2">CBS 141.50</strain>
    </source>
</reference>
<protein>
    <submittedName>
        <fullName evidence="2">Beta-lactamase-like protein</fullName>
    </submittedName>
</protein>
<evidence type="ECO:0000259" key="1">
    <source>
        <dbReference type="SMART" id="SM00849"/>
    </source>
</evidence>